<evidence type="ECO:0000313" key="3">
    <source>
        <dbReference type="Proteomes" id="UP000180175"/>
    </source>
</evidence>
<organism evidence="1 3">
    <name type="scientific">Anaerobacillus isosaccharinicus</name>
    <dbReference type="NCBI Taxonomy" id="1532552"/>
    <lineage>
        <taxon>Bacteria</taxon>
        <taxon>Bacillati</taxon>
        <taxon>Bacillota</taxon>
        <taxon>Bacilli</taxon>
        <taxon>Bacillales</taxon>
        <taxon>Bacillaceae</taxon>
        <taxon>Anaerobacillus</taxon>
    </lineage>
</organism>
<proteinExistence type="predicted"/>
<reference evidence="2 3" key="2">
    <citation type="journal article" date="2017" name="Genome Announc.">
        <title>Draft Genome Sequences of Four Alkaliphilic Bacteria Belonging to the Anaerobacillus Genus.</title>
        <authorList>
            <person name="Bassil N.M."/>
            <person name="Lloyd J.R."/>
        </authorList>
    </citation>
    <scope>NUCLEOTIDE SEQUENCE [LARGE SCALE GENOMIC DNA]</scope>
    <source>
        <strain evidence="2 3">NB2006</strain>
    </source>
</reference>
<dbReference type="RefSeq" id="WP_071316185.1">
    <property type="nucleotide sequence ID" value="NZ_CP063356.2"/>
</dbReference>
<dbReference type="InterPro" id="IPR014710">
    <property type="entry name" value="RmlC-like_jellyroll"/>
</dbReference>
<protein>
    <submittedName>
        <fullName evidence="1">Cupin</fullName>
    </submittedName>
</protein>
<dbReference type="Gene3D" id="2.60.120.10">
    <property type="entry name" value="Jelly Rolls"/>
    <property type="match status" value="1"/>
</dbReference>
<dbReference type="SUPFAM" id="SSF51182">
    <property type="entry name" value="RmlC-like cupins"/>
    <property type="match status" value="1"/>
</dbReference>
<dbReference type="InterPro" id="IPR011051">
    <property type="entry name" value="RmlC_Cupin_sf"/>
</dbReference>
<dbReference type="EMBL" id="LQXD01000046">
    <property type="protein sequence ID" value="OIJ22583.1"/>
    <property type="molecule type" value="Genomic_DNA"/>
</dbReference>
<evidence type="ECO:0000313" key="2">
    <source>
        <dbReference type="EMBL" id="QOY38230.1"/>
    </source>
</evidence>
<dbReference type="Proteomes" id="UP000180175">
    <property type="component" value="Chromosome"/>
</dbReference>
<dbReference type="OrthoDB" id="1755525at2"/>
<dbReference type="AlphaFoldDB" id="A0A1S2MDT6"/>
<name>A0A1S2MDT6_9BACI</name>
<dbReference type="EMBL" id="CP063356">
    <property type="protein sequence ID" value="QOY38230.1"/>
    <property type="molecule type" value="Genomic_DNA"/>
</dbReference>
<reference evidence="2" key="4">
    <citation type="submission" date="2020-10" db="EMBL/GenBank/DDBJ databases">
        <authorList>
            <person name="Bassil N.M."/>
            <person name="Lloyd J.R."/>
        </authorList>
    </citation>
    <scope>NUCLEOTIDE SEQUENCE</scope>
    <source>
        <strain evidence="2">NB2006</strain>
    </source>
</reference>
<evidence type="ECO:0000313" key="1">
    <source>
        <dbReference type="EMBL" id="OIJ22583.1"/>
    </source>
</evidence>
<reference evidence="2 3" key="3">
    <citation type="journal article" date="2019" name="Int. J. Syst. Evol. Microbiol.">
        <title>Anaerobacillus isosaccharinicus sp. nov., an alkaliphilic bacterium which degrades isosaccharinic acid.</title>
        <authorList>
            <person name="Bassil N.M."/>
            <person name="Lloyd J.R."/>
        </authorList>
    </citation>
    <scope>NUCLEOTIDE SEQUENCE [LARGE SCALE GENOMIC DNA]</scope>
    <source>
        <strain evidence="2 3">NB2006</strain>
    </source>
</reference>
<sequence length="111" mass="12567">MKYLKNVQPYLPLAATDVVSHTGKKIASKAFINSEHTEVRFFSFANGESIDKEYYEMETIFHILEGEVKISYNEVDEIILKAGEILALEAEINYGVEALTDAKYFNILVKG</sequence>
<reference evidence="1 3" key="1">
    <citation type="submission" date="2016-10" db="EMBL/GenBank/DDBJ databases">
        <title>Draft genome sequences of four alkaliphilic bacteria belonging to the Anaerobacillus genus.</title>
        <authorList>
            <person name="Bassil N.M."/>
            <person name="Lloyd J.R."/>
        </authorList>
    </citation>
    <scope>NUCLEOTIDE SEQUENCE [LARGE SCALE GENOMIC DNA]</scope>
    <source>
        <strain evidence="1 3">NB2006</strain>
    </source>
</reference>
<keyword evidence="3" id="KW-1185">Reference proteome</keyword>
<gene>
    <name evidence="2" type="ORF">AWH56_012225</name>
    <name evidence="1" type="ORF">AWH56_05570</name>
</gene>
<accession>A0A1S2MDT6</accession>
<dbReference type="KEGG" id="aia:AWH56_012225"/>